<keyword evidence="3" id="KW-1185">Reference proteome</keyword>
<dbReference type="EMBL" id="JAVFWL010000002">
    <property type="protein sequence ID" value="KAK6733888.1"/>
    <property type="molecule type" value="Genomic_DNA"/>
</dbReference>
<name>A0ABR1C5U2_NECAM</name>
<accession>A0ABR1C5U2</accession>
<comment type="caution">
    <text evidence="2">The sequence shown here is derived from an EMBL/GenBank/DDBJ whole genome shotgun (WGS) entry which is preliminary data.</text>
</comment>
<proteinExistence type="predicted"/>
<evidence type="ECO:0000313" key="2">
    <source>
        <dbReference type="EMBL" id="KAK6733888.1"/>
    </source>
</evidence>
<evidence type="ECO:0000313" key="3">
    <source>
        <dbReference type="Proteomes" id="UP001303046"/>
    </source>
</evidence>
<reference evidence="2 3" key="1">
    <citation type="submission" date="2023-08" db="EMBL/GenBank/DDBJ databases">
        <title>A Necator americanus chromosomal reference genome.</title>
        <authorList>
            <person name="Ilik V."/>
            <person name="Petrzelkova K.J."/>
            <person name="Pardy F."/>
            <person name="Fuh T."/>
            <person name="Niatou-Singa F.S."/>
            <person name="Gouil Q."/>
            <person name="Baker L."/>
            <person name="Ritchie M.E."/>
            <person name="Jex A.R."/>
            <person name="Gazzola D."/>
            <person name="Li H."/>
            <person name="Toshio Fujiwara R."/>
            <person name="Zhan B."/>
            <person name="Aroian R.V."/>
            <person name="Pafco B."/>
            <person name="Schwarz E.M."/>
        </authorList>
    </citation>
    <scope>NUCLEOTIDE SEQUENCE [LARGE SCALE GENOMIC DNA]</scope>
    <source>
        <strain evidence="2 3">Aroian</strain>
        <tissue evidence="2">Whole animal</tissue>
    </source>
</reference>
<evidence type="ECO:0000256" key="1">
    <source>
        <dbReference type="SAM" id="MobiDB-lite"/>
    </source>
</evidence>
<protein>
    <submittedName>
        <fullName evidence="2">Uncharacterized protein</fullName>
    </submittedName>
</protein>
<sequence>MPISQEQHLLWQRSDNNSPQLQNRIGGRDHYIKTVHRPFARFPRGDTMLKEKHRSGCLRTVENRAILGAVKQDPEVSNRRLAMRLDLSQPAVLSRPSSHPEKYWIPHTLSDDMRNTQISICQSLILRPHRAARISTRSHTNTSKVEHAPQEGPPPSWDSRELLYDLFPQRYAVTSVIYGTQLRKLTERVREK</sequence>
<gene>
    <name evidence="2" type="primary">Necator_chrII.g5366</name>
    <name evidence="2" type="ORF">RB195_017573</name>
</gene>
<feature type="region of interest" description="Disordered" evidence="1">
    <location>
        <begin position="135"/>
        <end position="157"/>
    </location>
</feature>
<organism evidence="2 3">
    <name type="scientific">Necator americanus</name>
    <name type="common">Human hookworm</name>
    <dbReference type="NCBI Taxonomy" id="51031"/>
    <lineage>
        <taxon>Eukaryota</taxon>
        <taxon>Metazoa</taxon>
        <taxon>Ecdysozoa</taxon>
        <taxon>Nematoda</taxon>
        <taxon>Chromadorea</taxon>
        <taxon>Rhabditida</taxon>
        <taxon>Rhabditina</taxon>
        <taxon>Rhabditomorpha</taxon>
        <taxon>Strongyloidea</taxon>
        <taxon>Ancylostomatidae</taxon>
        <taxon>Bunostominae</taxon>
        <taxon>Necator</taxon>
    </lineage>
</organism>
<dbReference type="Proteomes" id="UP001303046">
    <property type="component" value="Unassembled WGS sequence"/>
</dbReference>